<organism evidence="2 3">
    <name type="scientific">Mycena indigotica</name>
    <dbReference type="NCBI Taxonomy" id="2126181"/>
    <lineage>
        <taxon>Eukaryota</taxon>
        <taxon>Fungi</taxon>
        <taxon>Dikarya</taxon>
        <taxon>Basidiomycota</taxon>
        <taxon>Agaricomycotina</taxon>
        <taxon>Agaricomycetes</taxon>
        <taxon>Agaricomycetidae</taxon>
        <taxon>Agaricales</taxon>
        <taxon>Marasmiineae</taxon>
        <taxon>Mycenaceae</taxon>
        <taxon>Mycena</taxon>
    </lineage>
</organism>
<name>A0A8H6VYF2_9AGAR</name>
<gene>
    <name evidence="2" type="ORF">MIND_00822900</name>
</gene>
<comment type="caution">
    <text evidence="2">The sequence shown here is derived from an EMBL/GenBank/DDBJ whole genome shotgun (WGS) entry which is preliminary data.</text>
</comment>
<dbReference type="PANTHER" id="PTHR39398:SF1">
    <property type="entry name" value="CSN8_PSMD8_EIF3K DOMAIN-CONTAINING PROTEIN"/>
    <property type="match status" value="1"/>
</dbReference>
<evidence type="ECO:0000256" key="1">
    <source>
        <dbReference type="SAM" id="MobiDB-lite"/>
    </source>
</evidence>
<feature type="region of interest" description="Disordered" evidence="1">
    <location>
        <begin position="1"/>
        <end position="93"/>
    </location>
</feature>
<accession>A0A8H6VYF2</accession>
<feature type="compositionally biased region" description="Polar residues" evidence="1">
    <location>
        <begin position="41"/>
        <end position="52"/>
    </location>
</feature>
<protein>
    <submittedName>
        <fullName evidence="2">Uncharacterized protein</fullName>
    </submittedName>
</protein>
<dbReference type="GeneID" id="59347416"/>
<dbReference type="EMBL" id="JACAZF010000007">
    <property type="protein sequence ID" value="KAF7298754.1"/>
    <property type="molecule type" value="Genomic_DNA"/>
</dbReference>
<evidence type="ECO:0000313" key="2">
    <source>
        <dbReference type="EMBL" id="KAF7298754.1"/>
    </source>
</evidence>
<proteinExistence type="predicted"/>
<evidence type="ECO:0000313" key="3">
    <source>
        <dbReference type="Proteomes" id="UP000636479"/>
    </source>
</evidence>
<sequence>MASASRWRSDGPTTPTPSARGRGGVRNASRGGRGRGRDASTSNNSKSSNFLSVPQHAPAPQTPRSTPSPDLLAVPPRTPSRMPMTPNSSPGRRMDLVASVSRSGGIERDGDDLKDWDMQEAYREYIQGKLDAFWKKYPHKEDEGANETRQRIESQENLLILFRKLREGIIASKRSDKFSDDVYSTSLYLSVLFDSARHISAVVPIVISYLSTTPASVSSPEALTLICLLQHLVTSYPSQTAFHTALQAVPLTCFPFDCPERRWVNQLARYLRAGNYTKADQLSGVSFLKLPMAMSDPLAKKAVVHLVEALRVKARETAWRTIRTVYREISISASSQTDSSSDTKAWLLHSLLLRSPKVDEDVSGLEESLQQLNLSSDALDRWLESEQSKGNVAKKEGVEGRWILVRPR</sequence>
<reference evidence="2" key="1">
    <citation type="submission" date="2020-05" db="EMBL/GenBank/DDBJ databases">
        <title>Mycena genomes resolve the evolution of fungal bioluminescence.</title>
        <authorList>
            <person name="Tsai I.J."/>
        </authorList>
    </citation>
    <scope>NUCLEOTIDE SEQUENCE</scope>
    <source>
        <strain evidence="2">171206Taipei</strain>
    </source>
</reference>
<dbReference type="RefSeq" id="XP_037218142.1">
    <property type="nucleotide sequence ID" value="XM_037364900.1"/>
</dbReference>
<dbReference type="AlphaFoldDB" id="A0A8H6VYF2"/>
<dbReference type="Proteomes" id="UP000636479">
    <property type="component" value="Unassembled WGS sequence"/>
</dbReference>
<dbReference type="OrthoDB" id="2100128at2759"/>
<dbReference type="PANTHER" id="PTHR39398">
    <property type="entry name" value="YALI0F14311P"/>
    <property type="match status" value="1"/>
</dbReference>
<keyword evidence="3" id="KW-1185">Reference proteome</keyword>